<dbReference type="RefSeq" id="WP_091520106.1">
    <property type="nucleotide sequence ID" value="NZ_FORF01000006.1"/>
</dbReference>
<dbReference type="EMBL" id="FORF01000006">
    <property type="protein sequence ID" value="SFI78310.1"/>
    <property type="molecule type" value="Genomic_DNA"/>
</dbReference>
<dbReference type="PANTHER" id="PTHR48090">
    <property type="entry name" value="UNDECAPRENYL-PHOSPHATE 4-DEOXY-4-FORMAMIDO-L-ARABINOSE TRANSFERASE-RELATED"/>
    <property type="match status" value="1"/>
</dbReference>
<evidence type="ECO:0000256" key="7">
    <source>
        <dbReference type="ARBA" id="ARBA00023136"/>
    </source>
</evidence>
<keyword evidence="3 10" id="KW-0808">Transferase</keyword>
<dbReference type="PANTHER" id="PTHR48090:SF3">
    <property type="entry name" value="UNDECAPRENYL-PHOSPHATE 4-DEOXY-4-FORMAMIDO-L-ARABINOSE TRANSFERASE"/>
    <property type="match status" value="1"/>
</dbReference>
<keyword evidence="2" id="KW-0328">Glycosyltransferase</keyword>
<evidence type="ECO:0000256" key="6">
    <source>
        <dbReference type="ARBA" id="ARBA00022989"/>
    </source>
</evidence>
<evidence type="ECO:0000256" key="2">
    <source>
        <dbReference type="ARBA" id="ARBA00022676"/>
    </source>
</evidence>
<proteinExistence type="predicted"/>
<evidence type="ECO:0000259" key="9">
    <source>
        <dbReference type="Pfam" id="PF00535"/>
    </source>
</evidence>
<dbReference type="OrthoDB" id="9807795at2"/>
<evidence type="ECO:0000256" key="5">
    <source>
        <dbReference type="ARBA" id="ARBA00022985"/>
    </source>
</evidence>
<dbReference type="InterPro" id="IPR050256">
    <property type="entry name" value="Glycosyltransferase_2"/>
</dbReference>
<keyword evidence="5" id="KW-0448">Lipopolysaccharide biosynthesis</keyword>
<evidence type="ECO:0000256" key="3">
    <source>
        <dbReference type="ARBA" id="ARBA00022679"/>
    </source>
</evidence>
<evidence type="ECO:0000313" key="10">
    <source>
        <dbReference type="EMBL" id="SFI78310.1"/>
    </source>
</evidence>
<protein>
    <submittedName>
        <fullName evidence="10">Glycosyltransferase involved in cell wall bisynthesis</fullName>
    </submittedName>
</protein>
<feature type="domain" description="Glycosyltransferase 2-like" evidence="9">
    <location>
        <begin position="21"/>
        <end position="185"/>
    </location>
</feature>
<sequence length="340" mass="37335">MVSAIPNQIAASNALTNGTLSIVSPFLNEAESAPAFTRMLAELERIVAERFGLSVEVILVDDGSTDGSAAAFSSLLQGRWKIVQLSRNFGKEIALFAGIEAARGDLVLLMDADLQHSMAVSLQLIEAIVNDPQTDVVYAVRGDRRESGLMRLGFSRLFYKLINVRQRFTMPPDAGDFRIMRASVARAFTLLRDKKRFNKGLYAWAGFRQKSINYIPEERVAGVTRWSKFGLLALSKEGFTSFSALPLRVLSSFGFLLAFAGVAYGIKILLEVMFYGIVVPGYPSLMVAILVIGGFNLALLGMLGEYLWVTLSETKDRPLYIVRETLESTPAKTTAPADVT</sequence>
<dbReference type="STRING" id="1121003.SAMN03080618_01331"/>
<dbReference type="CDD" id="cd04187">
    <property type="entry name" value="DPM1_like_bac"/>
    <property type="match status" value="1"/>
</dbReference>
<feature type="transmembrane region" description="Helical" evidence="8">
    <location>
        <begin position="245"/>
        <end position="266"/>
    </location>
</feature>
<dbReference type="Proteomes" id="UP000242763">
    <property type="component" value="Unassembled WGS sequence"/>
</dbReference>
<accession>A0A1I3L0T0</accession>
<dbReference type="SUPFAM" id="SSF53448">
    <property type="entry name" value="Nucleotide-diphospho-sugar transferases"/>
    <property type="match status" value="1"/>
</dbReference>
<reference evidence="11" key="1">
    <citation type="submission" date="2016-10" db="EMBL/GenBank/DDBJ databases">
        <authorList>
            <person name="Varghese N."/>
            <person name="Submissions S."/>
        </authorList>
    </citation>
    <scope>NUCLEOTIDE SEQUENCE [LARGE SCALE GENOMIC DNA]</scope>
    <source>
        <strain evidence="11">DSM 21857</strain>
    </source>
</reference>
<keyword evidence="7 8" id="KW-0472">Membrane</keyword>
<gene>
    <name evidence="10" type="ORF">SAMN03080618_01331</name>
</gene>
<evidence type="ECO:0000313" key="11">
    <source>
        <dbReference type="Proteomes" id="UP000242763"/>
    </source>
</evidence>
<dbReference type="Pfam" id="PF00535">
    <property type="entry name" value="Glycos_transf_2"/>
    <property type="match status" value="1"/>
</dbReference>
<keyword evidence="6 8" id="KW-1133">Transmembrane helix</keyword>
<feature type="transmembrane region" description="Helical" evidence="8">
    <location>
        <begin position="286"/>
        <end position="309"/>
    </location>
</feature>
<keyword evidence="4 8" id="KW-0812">Transmembrane</keyword>
<name>A0A1I3L0T0_9HYPH</name>
<evidence type="ECO:0000256" key="4">
    <source>
        <dbReference type="ARBA" id="ARBA00022692"/>
    </source>
</evidence>
<dbReference type="GO" id="GO:0016757">
    <property type="term" value="F:glycosyltransferase activity"/>
    <property type="evidence" value="ECO:0007669"/>
    <property type="project" value="UniProtKB-KW"/>
</dbReference>
<dbReference type="GO" id="GO:0005886">
    <property type="term" value="C:plasma membrane"/>
    <property type="evidence" value="ECO:0007669"/>
    <property type="project" value="TreeGrafter"/>
</dbReference>
<dbReference type="InterPro" id="IPR001173">
    <property type="entry name" value="Glyco_trans_2-like"/>
</dbReference>
<organism evidence="10 11">
    <name type="scientific">Aquamicrobium aerolatum DSM 21857</name>
    <dbReference type="NCBI Taxonomy" id="1121003"/>
    <lineage>
        <taxon>Bacteria</taxon>
        <taxon>Pseudomonadati</taxon>
        <taxon>Pseudomonadota</taxon>
        <taxon>Alphaproteobacteria</taxon>
        <taxon>Hyphomicrobiales</taxon>
        <taxon>Phyllobacteriaceae</taxon>
        <taxon>Aerobium</taxon>
    </lineage>
</organism>
<dbReference type="Gene3D" id="3.90.550.10">
    <property type="entry name" value="Spore Coat Polysaccharide Biosynthesis Protein SpsA, Chain A"/>
    <property type="match status" value="1"/>
</dbReference>
<evidence type="ECO:0000256" key="1">
    <source>
        <dbReference type="ARBA" id="ARBA00022475"/>
    </source>
</evidence>
<dbReference type="AlphaFoldDB" id="A0A1I3L0T0"/>
<dbReference type="InterPro" id="IPR029044">
    <property type="entry name" value="Nucleotide-diphossugar_trans"/>
</dbReference>
<dbReference type="GO" id="GO:0009103">
    <property type="term" value="P:lipopolysaccharide biosynthetic process"/>
    <property type="evidence" value="ECO:0007669"/>
    <property type="project" value="UniProtKB-KW"/>
</dbReference>
<evidence type="ECO:0000256" key="8">
    <source>
        <dbReference type="SAM" id="Phobius"/>
    </source>
</evidence>
<keyword evidence="1" id="KW-1003">Cell membrane</keyword>
<keyword evidence="11" id="KW-1185">Reference proteome</keyword>